<gene>
    <name evidence="3" type="ORF">CEURO_LOCUS22360</name>
</gene>
<feature type="domain" description="MULE transposase" evidence="2">
    <location>
        <begin position="49"/>
        <end position="143"/>
    </location>
</feature>
<evidence type="ECO:0000313" key="4">
    <source>
        <dbReference type="Proteomes" id="UP001152484"/>
    </source>
</evidence>
<comment type="function">
    <text evidence="1">Putative transcription activator involved in regulating light control of development.</text>
</comment>
<dbReference type="PANTHER" id="PTHR31669:SF283">
    <property type="entry name" value="PROTEIN FAR1-RELATED SEQUENCE"/>
    <property type="match status" value="1"/>
</dbReference>
<keyword evidence="1" id="KW-0479">Metal-binding</keyword>
<dbReference type="GO" id="GO:0008270">
    <property type="term" value="F:zinc ion binding"/>
    <property type="evidence" value="ECO:0007669"/>
    <property type="project" value="UniProtKB-UniRule"/>
</dbReference>
<dbReference type="Proteomes" id="UP001152484">
    <property type="component" value="Unassembled WGS sequence"/>
</dbReference>
<dbReference type="GO" id="GO:0005634">
    <property type="term" value="C:nucleus"/>
    <property type="evidence" value="ECO:0007669"/>
    <property type="project" value="UniProtKB-SubCell"/>
</dbReference>
<keyword evidence="1" id="KW-0862">Zinc</keyword>
<protein>
    <recommendedName>
        <fullName evidence="1">Protein FAR1-RELATED SEQUENCE</fullName>
    </recommendedName>
</protein>
<dbReference type="EMBL" id="CAMAPE010000080">
    <property type="protein sequence ID" value="CAH9119579.1"/>
    <property type="molecule type" value="Genomic_DNA"/>
</dbReference>
<accession>A0A9P1A2F7</accession>
<comment type="subcellular location">
    <subcellularLocation>
        <location evidence="1">Nucleus</location>
    </subcellularLocation>
</comment>
<sequence length="312" mass="36771">MEIQGFFATMQAQCSGSFYSLDLDEESRLRNVFWGDNRCMYAYKSFGDVITFDTTYLVNGYDMPFAPFVGVNHHGQSILLGCGLISSEDTDTFMWLFKTWLDCMEGCAPMGIITDQDRAMQNVIKIVFLNAKHRWCLWHIMKKVPEKLGGLAQKDDILDALHECIYDSQYVQEFEHKWIEMLQRFSLQDHEWLDVMYNERTRWVPCYLKPTFWADMSTTQRSENINAFFDSFINSKTTLKQFVEQYGRALRNKVEKDFQDDTNSFTKMIPCVTTYGMEKQVQEIYTLAKFKEFQNEMVGKVYCDLLLCEDIW</sequence>
<dbReference type="InterPro" id="IPR018289">
    <property type="entry name" value="MULE_transposase_dom"/>
</dbReference>
<dbReference type="GO" id="GO:0006355">
    <property type="term" value="P:regulation of DNA-templated transcription"/>
    <property type="evidence" value="ECO:0007669"/>
    <property type="project" value="UniProtKB-UniRule"/>
</dbReference>
<dbReference type="AlphaFoldDB" id="A0A9P1A2F7"/>
<comment type="caution">
    <text evidence="3">The sequence shown here is derived from an EMBL/GenBank/DDBJ whole genome shotgun (WGS) entry which is preliminary data.</text>
</comment>
<evidence type="ECO:0000313" key="3">
    <source>
        <dbReference type="EMBL" id="CAH9119579.1"/>
    </source>
</evidence>
<dbReference type="InterPro" id="IPR031052">
    <property type="entry name" value="FHY3/FAR1"/>
</dbReference>
<organism evidence="3 4">
    <name type="scientific">Cuscuta europaea</name>
    <name type="common">European dodder</name>
    <dbReference type="NCBI Taxonomy" id="41803"/>
    <lineage>
        <taxon>Eukaryota</taxon>
        <taxon>Viridiplantae</taxon>
        <taxon>Streptophyta</taxon>
        <taxon>Embryophyta</taxon>
        <taxon>Tracheophyta</taxon>
        <taxon>Spermatophyta</taxon>
        <taxon>Magnoliopsida</taxon>
        <taxon>eudicotyledons</taxon>
        <taxon>Gunneridae</taxon>
        <taxon>Pentapetalae</taxon>
        <taxon>asterids</taxon>
        <taxon>lamiids</taxon>
        <taxon>Solanales</taxon>
        <taxon>Convolvulaceae</taxon>
        <taxon>Cuscuteae</taxon>
        <taxon>Cuscuta</taxon>
        <taxon>Cuscuta subgen. Cuscuta</taxon>
    </lineage>
</organism>
<proteinExistence type="inferred from homology"/>
<dbReference type="PANTHER" id="PTHR31669">
    <property type="entry name" value="PROTEIN FAR1-RELATED SEQUENCE 10-RELATED"/>
    <property type="match status" value="1"/>
</dbReference>
<keyword evidence="4" id="KW-1185">Reference proteome</keyword>
<keyword evidence="1" id="KW-0863">Zinc-finger</keyword>
<reference evidence="3" key="1">
    <citation type="submission" date="2022-07" db="EMBL/GenBank/DDBJ databases">
        <authorList>
            <person name="Macas J."/>
            <person name="Novak P."/>
            <person name="Neumann P."/>
        </authorList>
    </citation>
    <scope>NUCLEOTIDE SEQUENCE</scope>
</reference>
<dbReference type="OrthoDB" id="747268at2759"/>
<comment type="similarity">
    <text evidence="1">Belongs to the FHY3/FAR1 family.</text>
</comment>
<evidence type="ECO:0000256" key="1">
    <source>
        <dbReference type="RuleBase" id="RU367018"/>
    </source>
</evidence>
<dbReference type="Pfam" id="PF10551">
    <property type="entry name" value="MULE"/>
    <property type="match status" value="1"/>
</dbReference>
<evidence type="ECO:0000259" key="2">
    <source>
        <dbReference type="Pfam" id="PF10551"/>
    </source>
</evidence>
<keyword evidence="1" id="KW-0539">Nucleus</keyword>
<name>A0A9P1A2F7_CUSEU</name>